<keyword evidence="7 12" id="KW-0489">Methyltransferase</keyword>
<dbReference type="SUPFAM" id="SSF88697">
    <property type="entry name" value="PUA domain-like"/>
    <property type="match status" value="1"/>
</dbReference>
<dbReference type="CDD" id="cd18084">
    <property type="entry name" value="RsmE-like"/>
    <property type="match status" value="1"/>
</dbReference>
<evidence type="ECO:0000256" key="4">
    <source>
        <dbReference type="ARBA" id="ARBA00013673"/>
    </source>
</evidence>
<organism evidence="15 16">
    <name type="scientific">Kocuria atrinae</name>
    <dbReference type="NCBI Taxonomy" id="592377"/>
    <lineage>
        <taxon>Bacteria</taxon>
        <taxon>Bacillati</taxon>
        <taxon>Actinomycetota</taxon>
        <taxon>Actinomycetes</taxon>
        <taxon>Micrococcales</taxon>
        <taxon>Micrococcaceae</taxon>
        <taxon>Kocuria</taxon>
    </lineage>
</organism>
<reference evidence="15 16" key="1">
    <citation type="journal article" date="2019" name="Int. J. Syst. Evol. Microbiol.">
        <title>The Global Catalogue of Microorganisms (GCM) 10K type strain sequencing project: providing services to taxonomists for standard genome sequencing and annotation.</title>
        <authorList>
            <consortium name="The Broad Institute Genomics Platform"/>
            <consortium name="The Broad Institute Genome Sequencing Center for Infectious Disease"/>
            <person name="Wu L."/>
            <person name="Ma J."/>
        </authorList>
    </citation>
    <scope>NUCLEOTIDE SEQUENCE [LARGE SCALE GENOMIC DNA]</scope>
    <source>
        <strain evidence="15 16">JCM 15914</strain>
    </source>
</reference>
<evidence type="ECO:0000256" key="9">
    <source>
        <dbReference type="ARBA" id="ARBA00022691"/>
    </source>
</evidence>
<dbReference type="InterPro" id="IPR029028">
    <property type="entry name" value="Alpha/beta_knot_MTases"/>
</dbReference>
<feature type="domain" description="Ribosomal RNA small subunit methyltransferase E PUA-like" evidence="14">
    <location>
        <begin position="24"/>
        <end position="70"/>
    </location>
</feature>
<evidence type="ECO:0000313" key="16">
    <source>
        <dbReference type="Proteomes" id="UP001500166"/>
    </source>
</evidence>
<accession>A0ABN2XT18</accession>
<proteinExistence type="inferred from homology"/>
<evidence type="ECO:0000256" key="10">
    <source>
        <dbReference type="ARBA" id="ARBA00025699"/>
    </source>
</evidence>
<keyword evidence="16" id="KW-1185">Reference proteome</keyword>
<evidence type="ECO:0000259" key="13">
    <source>
        <dbReference type="Pfam" id="PF04452"/>
    </source>
</evidence>
<name>A0ABN2XT18_9MICC</name>
<dbReference type="Pfam" id="PF20260">
    <property type="entry name" value="PUA_4"/>
    <property type="match status" value="1"/>
</dbReference>
<evidence type="ECO:0000256" key="12">
    <source>
        <dbReference type="PIRNR" id="PIRNR015601"/>
    </source>
</evidence>
<keyword evidence="8 12" id="KW-0808">Transferase</keyword>
<comment type="catalytic activity">
    <reaction evidence="11 12">
        <text>uridine(1498) in 16S rRNA + S-adenosyl-L-methionine = N(3)-methyluridine(1498) in 16S rRNA + S-adenosyl-L-homocysteine + H(+)</text>
        <dbReference type="Rhea" id="RHEA:42920"/>
        <dbReference type="Rhea" id="RHEA-COMP:10283"/>
        <dbReference type="Rhea" id="RHEA-COMP:10284"/>
        <dbReference type="ChEBI" id="CHEBI:15378"/>
        <dbReference type="ChEBI" id="CHEBI:57856"/>
        <dbReference type="ChEBI" id="CHEBI:59789"/>
        <dbReference type="ChEBI" id="CHEBI:65315"/>
        <dbReference type="ChEBI" id="CHEBI:74502"/>
        <dbReference type="EC" id="2.1.1.193"/>
    </reaction>
</comment>
<dbReference type="PANTHER" id="PTHR30027">
    <property type="entry name" value="RIBOSOMAL RNA SMALL SUBUNIT METHYLTRANSFERASE E"/>
    <property type="match status" value="1"/>
</dbReference>
<dbReference type="Gene3D" id="2.40.240.20">
    <property type="entry name" value="Hypothetical PUA domain-like, domain 1"/>
    <property type="match status" value="1"/>
</dbReference>
<dbReference type="InterPro" id="IPR015947">
    <property type="entry name" value="PUA-like_sf"/>
</dbReference>
<evidence type="ECO:0000256" key="1">
    <source>
        <dbReference type="ARBA" id="ARBA00004496"/>
    </source>
</evidence>
<evidence type="ECO:0000256" key="2">
    <source>
        <dbReference type="ARBA" id="ARBA00005528"/>
    </source>
</evidence>
<keyword evidence="9 12" id="KW-0949">S-adenosyl-L-methionine</keyword>
<dbReference type="InterPro" id="IPR046886">
    <property type="entry name" value="RsmE_MTase_dom"/>
</dbReference>
<feature type="domain" description="Ribosomal RNA small subunit methyltransferase E methyltransferase" evidence="13">
    <location>
        <begin position="82"/>
        <end position="245"/>
    </location>
</feature>
<dbReference type="PIRSF" id="PIRSF015601">
    <property type="entry name" value="MTase_slr0722"/>
    <property type="match status" value="1"/>
</dbReference>
<evidence type="ECO:0000313" key="15">
    <source>
        <dbReference type="EMBL" id="GAA2116168.1"/>
    </source>
</evidence>
<evidence type="ECO:0000256" key="5">
    <source>
        <dbReference type="ARBA" id="ARBA00022490"/>
    </source>
</evidence>
<gene>
    <name evidence="15" type="ORF">GCM10009824_14650</name>
</gene>
<dbReference type="Pfam" id="PF04452">
    <property type="entry name" value="Methyltrans_RNA"/>
    <property type="match status" value="1"/>
</dbReference>
<dbReference type="PANTHER" id="PTHR30027:SF3">
    <property type="entry name" value="16S RRNA (URACIL(1498)-N(3))-METHYLTRANSFERASE"/>
    <property type="match status" value="1"/>
</dbReference>
<evidence type="ECO:0000256" key="3">
    <source>
        <dbReference type="ARBA" id="ARBA00012328"/>
    </source>
</evidence>
<dbReference type="RefSeq" id="WP_344224345.1">
    <property type="nucleotide sequence ID" value="NZ_BAAAQA010000015.1"/>
</dbReference>
<dbReference type="EMBL" id="BAAAQA010000015">
    <property type="protein sequence ID" value="GAA2116168.1"/>
    <property type="molecule type" value="Genomic_DNA"/>
</dbReference>
<sequence>MTDPVFFADPGELSAASAGEEFILTGAEARHAVTVRRLRTGETLDLVDGAGTRASCEFLHGDKDTMTVRVASVTHEPAPATEFILVQALAKGDRDLQAAESATELGVDRVVPWQAERSIVRLKPDRAAKTLAKWQSTMTAAAKQSRRARWPELGEHVNSNGLASLIQRSSSSRWFVLHESSDFSWGGLPSGELSDSGSIGLIVGPEGGISEQELERFIAAGARPLKLGHEVMRASTAGPAALAALCAVTGRWA</sequence>
<evidence type="ECO:0000259" key="14">
    <source>
        <dbReference type="Pfam" id="PF20260"/>
    </source>
</evidence>
<evidence type="ECO:0000256" key="7">
    <source>
        <dbReference type="ARBA" id="ARBA00022603"/>
    </source>
</evidence>
<evidence type="ECO:0000256" key="6">
    <source>
        <dbReference type="ARBA" id="ARBA00022552"/>
    </source>
</evidence>
<dbReference type="Gene3D" id="3.40.1280.10">
    <property type="match status" value="1"/>
</dbReference>
<protein>
    <recommendedName>
        <fullName evidence="4 12">Ribosomal RNA small subunit methyltransferase E</fullName>
        <ecNumber evidence="3 12">2.1.1.193</ecNumber>
    </recommendedName>
</protein>
<dbReference type="InterPro" id="IPR029026">
    <property type="entry name" value="tRNA_m1G_MTases_N"/>
</dbReference>
<keyword evidence="6 12" id="KW-0698">rRNA processing</keyword>
<comment type="similarity">
    <text evidence="2 12">Belongs to the RNA methyltransferase RsmE family.</text>
</comment>
<dbReference type="InterPro" id="IPR046887">
    <property type="entry name" value="RsmE_PUA-like"/>
</dbReference>
<comment type="caution">
    <text evidence="15">The sequence shown here is derived from an EMBL/GenBank/DDBJ whole genome shotgun (WGS) entry which is preliminary data.</text>
</comment>
<dbReference type="Proteomes" id="UP001500166">
    <property type="component" value="Unassembled WGS sequence"/>
</dbReference>
<comment type="function">
    <text evidence="10 12">Specifically methylates the N3 position of the uracil ring of uridine 1498 (m3U1498) in 16S rRNA. Acts on the fully assembled 30S ribosomal subunit.</text>
</comment>
<evidence type="ECO:0000256" key="8">
    <source>
        <dbReference type="ARBA" id="ARBA00022679"/>
    </source>
</evidence>
<keyword evidence="5 12" id="KW-0963">Cytoplasm</keyword>
<dbReference type="NCBIfam" id="NF008693">
    <property type="entry name" value="PRK11713.2-3"/>
    <property type="match status" value="1"/>
</dbReference>
<dbReference type="SUPFAM" id="SSF75217">
    <property type="entry name" value="alpha/beta knot"/>
    <property type="match status" value="1"/>
</dbReference>
<dbReference type="NCBIfam" id="TIGR00046">
    <property type="entry name" value="RsmE family RNA methyltransferase"/>
    <property type="match status" value="1"/>
</dbReference>
<dbReference type="InterPro" id="IPR006700">
    <property type="entry name" value="RsmE"/>
</dbReference>
<comment type="subcellular location">
    <subcellularLocation>
        <location evidence="1 12">Cytoplasm</location>
    </subcellularLocation>
</comment>
<evidence type="ECO:0000256" key="11">
    <source>
        <dbReference type="ARBA" id="ARBA00047944"/>
    </source>
</evidence>
<dbReference type="EC" id="2.1.1.193" evidence="3 12"/>